<dbReference type="InterPro" id="IPR027843">
    <property type="entry name" value="DUF4440"/>
</dbReference>
<evidence type="ECO:0000313" key="3">
    <source>
        <dbReference type="EMBL" id="PYF69383.1"/>
    </source>
</evidence>
<proteinExistence type="predicted"/>
<feature type="chain" id="PRO_5016331093" evidence="1">
    <location>
        <begin position="22"/>
        <end position="181"/>
    </location>
</feature>
<keyword evidence="4" id="KW-1185">Reference proteome</keyword>
<feature type="signal peptide" evidence="1">
    <location>
        <begin position="1"/>
        <end position="21"/>
    </location>
</feature>
<sequence>MKLKNVLLTCFFLTLLVAANAQVPDRKIKTSKALIGKIQPEELQYRERYVPKPYVPESIELYKAIVRMDSLYFDTYNHCDLDKMNAMMSDDLEFYHDRNGLSTSKKEVMEGIKKYICGKVTRTLAKGSIEVYPIKDFGAVEIGYHSFRNNTEPGESTPSKFIIFWKLKDGDWKITRVVSLH</sequence>
<dbReference type="SUPFAM" id="SSF54427">
    <property type="entry name" value="NTF2-like"/>
    <property type="match status" value="1"/>
</dbReference>
<evidence type="ECO:0000256" key="1">
    <source>
        <dbReference type="SAM" id="SignalP"/>
    </source>
</evidence>
<reference evidence="3 4" key="1">
    <citation type="submission" date="2018-06" db="EMBL/GenBank/DDBJ databases">
        <title>Genomic Encyclopedia of Archaeal and Bacterial Type Strains, Phase II (KMG-II): from individual species to whole genera.</title>
        <authorList>
            <person name="Goeker M."/>
        </authorList>
    </citation>
    <scope>NUCLEOTIDE SEQUENCE [LARGE SCALE GENOMIC DNA]</scope>
    <source>
        <strain evidence="3 4">DSM 27372</strain>
    </source>
</reference>
<keyword evidence="1" id="KW-0732">Signal</keyword>
<dbReference type="Gene3D" id="3.10.450.50">
    <property type="match status" value="1"/>
</dbReference>
<dbReference type="RefSeq" id="WP_211321434.1">
    <property type="nucleotide sequence ID" value="NZ_QKLU01000010.1"/>
</dbReference>
<comment type="caution">
    <text evidence="3">The sequence shown here is derived from an EMBL/GenBank/DDBJ whole genome shotgun (WGS) entry which is preliminary data.</text>
</comment>
<accession>A0A318UE71</accession>
<evidence type="ECO:0000313" key="4">
    <source>
        <dbReference type="Proteomes" id="UP000248198"/>
    </source>
</evidence>
<dbReference type="Pfam" id="PF14534">
    <property type="entry name" value="DUF4440"/>
    <property type="match status" value="1"/>
</dbReference>
<dbReference type="AlphaFoldDB" id="A0A318UE71"/>
<feature type="domain" description="DUF4440" evidence="2">
    <location>
        <begin position="65"/>
        <end position="174"/>
    </location>
</feature>
<gene>
    <name evidence="3" type="ORF">B0O44_11021</name>
</gene>
<dbReference type="Proteomes" id="UP000248198">
    <property type="component" value="Unassembled WGS sequence"/>
</dbReference>
<name>A0A318UE71_9SPHI</name>
<evidence type="ECO:0000259" key="2">
    <source>
        <dbReference type="Pfam" id="PF14534"/>
    </source>
</evidence>
<protein>
    <submittedName>
        <fullName evidence="3">Uncharacterized protein DUF4440</fullName>
    </submittedName>
</protein>
<organism evidence="3 4">
    <name type="scientific">Pedobacter nutrimenti</name>
    <dbReference type="NCBI Taxonomy" id="1241337"/>
    <lineage>
        <taxon>Bacteria</taxon>
        <taxon>Pseudomonadati</taxon>
        <taxon>Bacteroidota</taxon>
        <taxon>Sphingobacteriia</taxon>
        <taxon>Sphingobacteriales</taxon>
        <taxon>Sphingobacteriaceae</taxon>
        <taxon>Pedobacter</taxon>
    </lineage>
</organism>
<dbReference type="InterPro" id="IPR032710">
    <property type="entry name" value="NTF2-like_dom_sf"/>
</dbReference>
<dbReference type="EMBL" id="QKLU01000010">
    <property type="protein sequence ID" value="PYF69383.1"/>
    <property type="molecule type" value="Genomic_DNA"/>
</dbReference>